<feature type="region of interest" description="Disordered" evidence="1">
    <location>
        <begin position="12"/>
        <end position="39"/>
    </location>
</feature>
<proteinExistence type="predicted"/>
<dbReference type="EMBL" id="JBIGHZ010000001">
    <property type="protein sequence ID" value="MFG6446624.1"/>
    <property type="molecule type" value="Genomic_DNA"/>
</dbReference>
<evidence type="ECO:0000256" key="1">
    <source>
        <dbReference type="SAM" id="MobiDB-lite"/>
    </source>
</evidence>
<organism evidence="2 3">
    <name type="scientific">Roseateles rivi</name>
    <dbReference type="NCBI Taxonomy" id="3299028"/>
    <lineage>
        <taxon>Bacteria</taxon>
        <taxon>Pseudomonadati</taxon>
        <taxon>Pseudomonadota</taxon>
        <taxon>Betaproteobacteria</taxon>
        <taxon>Burkholderiales</taxon>
        <taxon>Sphaerotilaceae</taxon>
        <taxon>Roseateles</taxon>
    </lineage>
</organism>
<evidence type="ECO:0000313" key="3">
    <source>
        <dbReference type="Proteomes" id="UP001606099"/>
    </source>
</evidence>
<reference evidence="2 3" key="1">
    <citation type="submission" date="2024-08" db="EMBL/GenBank/DDBJ databases">
        <authorList>
            <person name="Lu H."/>
        </authorList>
    </citation>
    <scope>NUCLEOTIDE SEQUENCE [LARGE SCALE GENOMIC DNA]</scope>
    <source>
        <strain evidence="2 3">BYS180W</strain>
    </source>
</reference>
<dbReference type="RefSeq" id="WP_394457661.1">
    <property type="nucleotide sequence ID" value="NZ_JBIGHZ010000001.1"/>
</dbReference>
<sequence>MPVLRFIRRLGLAPSPPAPAPAAAPEPTQAQQAHPPTVPGLEVLELKWSDWETVNNAQRLTPWR</sequence>
<name>A0ABW7FQM3_9BURK</name>
<dbReference type="Proteomes" id="UP001606099">
    <property type="component" value="Unassembled WGS sequence"/>
</dbReference>
<feature type="compositionally biased region" description="Pro residues" evidence="1">
    <location>
        <begin position="14"/>
        <end position="24"/>
    </location>
</feature>
<feature type="compositionally biased region" description="Low complexity" evidence="1">
    <location>
        <begin position="25"/>
        <end position="35"/>
    </location>
</feature>
<protein>
    <submittedName>
        <fullName evidence="2">Uncharacterized protein</fullName>
    </submittedName>
</protein>
<evidence type="ECO:0000313" key="2">
    <source>
        <dbReference type="EMBL" id="MFG6446624.1"/>
    </source>
</evidence>
<gene>
    <name evidence="2" type="ORF">ACG0Z6_00055</name>
</gene>
<accession>A0ABW7FQM3</accession>
<keyword evidence="3" id="KW-1185">Reference proteome</keyword>
<comment type="caution">
    <text evidence="2">The sequence shown here is derived from an EMBL/GenBank/DDBJ whole genome shotgun (WGS) entry which is preliminary data.</text>
</comment>